<evidence type="ECO:0000256" key="4">
    <source>
        <dbReference type="ARBA" id="ARBA00022475"/>
    </source>
</evidence>
<comment type="caution">
    <text evidence="10">The sequence shown here is derived from an EMBL/GenBank/DDBJ whole genome shotgun (WGS) entry which is preliminary data.</text>
</comment>
<evidence type="ECO:0000256" key="3">
    <source>
        <dbReference type="ARBA" id="ARBA00022448"/>
    </source>
</evidence>
<protein>
    <submittedName>
        <fullName evidence="10">BCCT family transporter</fullName>
    </submittedName>
</protein>
<dbReference type="Pfam" id="PF02028">
    <property type="entry name" value="BCCT"/>
    <property type="match status" value="1"/>
</dbReference>
<feature type="transmembrane region" description="Helical" evidence="9">
    <location>
        <begin position="472"/>
        <end position="491"/>
    </location>
</feature>
<evidence type="ECO:0000313" key="11">
    <source>
        <dbReference type="Proteomes" id="UP001595767"/>
    </source>
</evidence>
<evidence type="ECO:0000313" key="10">
    <source>
        <dbReference type="EMBL" id="MFC4128807.1"/>
    </source>
</evidence>
<feature type="transmembrane region" description="Helical" evidence="9">
    <location>
        <begin position="221"/>
        <end position="244"/>
    </location>
</feature>
<dbReference type="NCBIfam" id="TIGR00842">
    <property type="entry name" value="bcct"/>
    <property type="match status" value="1"/>
</dbReference>
<evidence type="ECO:0000256" key="2">
    <source>
        <dbReference type="ARBA" id="ARBA00005658"/>
    </source>
</evidence>
<feature type="transmembrane region" description="Helical" evidence="9">
    <location>
        <begin position="115"/>
        <end position="136"/>
    </location>
</feature>
<dbReference type="RefSeq" id="WP_378554596.1">
    <property type="nucleotide sequence ID" value="NZ_JBHSBA010000015.1"/>
</dbReference>
<feature type="transmembrane region" description="Helical" evidence="9">
    <location>
        <begin position="75"/>
        <end position="95"/>
    </location>
</feature>
<evidence type="ECO:0000256" key="9">
    <source>
        <dbReference type="SAM" id="Phobius"/>
    </source>
</evidence>
<evidence type="ECO:0000256" key="1">
    <source>
        <dbReference type="ARBA" id="ARBA00004651"/>
    </source>
</evidence>
<gene>
    <name evidence="10" type="ORF">ACFOW8_28130</name>
</gene>
<evidence type="ECO:0000256" key="5">
    <source>
        <dbReference type="ARBA" id="ARBA00022692"/>
    </source>
</evidence>
<organism evidence="10 11">
    <name type="scientific">Nocardia rhizosphaerae</name>
    <dbReference type="NCBI Taxonomy" id="1691571"/>
    <lineage>
        <taxon>Bacteria</taxon>
        <taxon>Bacillati</taxon>
        <taxon>Actinomycetota</taxon>
        <taxon>Actinomycetes</taxon>
        <taxon>Mycobacteriales</taxon>
        <taxon>Nocardiaceae</taxon>
        <taxon>Nocardia</taxon>
    </lineage>
</organism>
<dbReference type="PROSITE" id="PS01303">
    <property type="entry name" value="BCCT"/>
    <property type="match status" value="1"/>
</dbReference>
<feature type="transmembrane region" description="Helical" evidence="9">
    <location>
        <begin position="346"/>
        <end position="364"/>
    </location>
</feature>
<dbReference type="PANTHER" id="PTHR30047:SF7">
    <property type="entry name" value="HIGH-AFFINITY CHOLINE TRANSPORT PROTEIN"/>
    <property type="match status" value="1"/>
</dbReference>
<dbReference type="EMBL" id="JBHSBA010000015">
    <property type="protein sequence ID" value="MFC4128807.1"/>
    <property type="molecule type" value="Genomic_DNA"/>
</dbReference>
<dbReference type="InterPro" id="IPR000060">
    <property type="entry name" value="BCCT_transptr"/>
</dbReference>
<evidence type="ECO:0000256" key="6">
    <source>
        <dbReference type="ARBA" id="ARBA00022989"/>
    </source>
</evidence>
<keyword evidence="11" id="KW-1185">Reference proteome</keyword>
<name>A0ABV8LD70_9NOCA</name>
<keyword evidence="4" id="KW-1003">Cell membrane</keyword>
<accession>A0ABV8LD70</accession>
<dbReference type="Proteomes" id="UP001595767">
    <property type="component" value="Unassembled WGS sequence"/>
</dbReference>
<feature type="transmembrane region" description="Helical" evidence="9">
    <location>
        <begin position="503"/>
        <end position="526"/>
    </location>
</feature>
<keyword evidence="5 9" id="KW-0812">Transmembrane</keyword>
<feature type="transmembrane region" description="Helical" evidence="9">
    <location>
        <begin position="34"/>
        <end position="55"/>
    </location>
</feature>
<keyword evidence="6 9" id="KW-1133">Transmembrane helix</keyword>
<keyword evidence="7 9" id="KW-0472">Membrane</keyword>
<feature type="transmembrane region" description="Helical" evidence="9">
    <location>
        <begin position="376"/>
        <end position="400"/>
    </location>
</feature>
<feature type="transmembrane region" description="Helical" evidence="9">
    <location>
        <begin position="171"/>
        <end position="189"/>
    </location>
</feature>
<evidence type="ECO:0000256" key="8">
    <source>
        <dbReference type="SAM" id="MobiDB-lite"/>
    </source>
</evidence>
<keyword evidence="3" id="KW-0813">Transport</keyword>
<comment type="subcellular location">
    <subcellularLocation>
        <location evidence="1">Cell membrane</location>
        <topology evidence="1">Multi-pass membrane protein</topology>
    </subcellularLocation>
</comment>
<sequence>MSNDVIGRSGDADRAEKSVTGASRDRPERAGPRLDRLVFSATAIGALAFVAWGVLDDEGLASAAGTAQKWVITNTGWLFVLVATMFVVFVIWLAASRYGRIPLGADDEKPEFRTVSWIAMMFSAGMGIGLMFWGVAEPLSHFVSPPPHTAAPGSPEAAEVAMATTLFHWTLHPWAIYAVAGLAIAYGTFRKGRSQLISSVFRPLLGRHADGLGGRAIDMMAIFATLFGSAASLGLGALQIGAGLEFNGWIDGIGKIGLVAIISGLTVAFVLSAVSGIERGIQWLSNINMVLALVIAAFVFIAGPTLLVLNMIPTSIGDYAQLLPTMASRTGASDAAMETWLSSWTIFYWAWWISWTPFVGMFIARISRGRTIRQFVAGVLLVPSVVSLLWFAVFGGAGIAEQSADGALTEADGSVDSNFALFHLLDQYPLVGVTTVLVMILVAIFFVSGADAASIVMGTLSERGSIEPSRPIVIFWGAATGAVAAIMLVIADSDNLGGALTGLQAITTVVSLPFLVVMVGMCISLYKDLREDPLILRADRGVELVETAVDLGTEQHDGEFSLVTEPVVVEEEIVVVEKVVERG</sequence>
<comment type="similarity">
    <text evidence="2">Belongs to the BCCT transporter (TC 2.A.15) family.</text>
</comment>
<dbReference type="PANTHER" id="PTHR30047">
    <property type="entry name" value="HIGH-AFFINITY CHOLINE TRANSPORT PROTEIN-RELATED"/>
    <property type="match status" value="1"/>
</dbReference>
<reference evidence="11" key="1">
    <citation type="journal article" date="2019" name="Int. J. Syst. Evol. Microbiol.">
        <title>The Global Catalogue of Microorganisms (GCM) 10K type strain sequencing project: providing services to taxonomists for standard genome sequencing and annotation.</title>
        <authorList>
            <consortium name="The Broad Institute Genomics Platform"/>
            <consortium name="The Broad Institute Genome Sequencing Center for Infectious Disease"/>
            <person name="Wu L."/>
            <person name="Ma J."/>
        </authorList>
    </citation>
    <scope>NUCLEOTIDE SEQUENCE [LARGE SCALE GENOMIC DNA]</scope>
    <source>
        <strain evidence="11">CGMCC 4.7204</strain>
    </source>
</reference>
<feature type="transmembrane region" description="Helical" evidence="9">
    <location>
        <begin position="256"/>
        <end position="277"/>
    </location>
</feature>
<evidence type="ECO:0000256" key="7">
    <source>
        <dbReference type="ARBA" id="ARBA00023136"/>
    </source>
</evidence>
<feature type="region of interest" description="Disordered" evidence="8">
    <location>
        <begin position="1"/>
        <end position="28"/>
    </location>
</feature>
<feature type="compositionally biased region" description="Basic and acidic residues" evidence="8">
    <location>
        <begin position="10"/>
        <end position="28"/>
    </location>
</feature>
<feature type="transmembrane region" description="Helical" evidence="9">
    <location>
        <begin position="289"/>
        <end position="312"/>
    </location>
</feature>
<feature type="transmembrane region" description="Helical" evidence="9">
    <location>
        <begin position="430"/>
        <end position="460"/>
    </location>
</feature>
<proteinExistence type="inferred from homology"/>
<dbReference type="InterPro" id="IPR018093">
    <property type="entry name" value="BCCT_CS"/>
</dbReference>